<comment type="subcellular location">
    <subcellularLocation>
        <location evidence="1">Nucleus</location>
    </subcellularLocation>
</comment>
<keyword evidence="4" id="KW-0539">Nucleus</keyword>
<dbReference type="GO" id="GO:0006351">
    <property type="term" value="P:DNA-templated transcription"/>
    <property type="evidence" value="ECO:0007669"/>
    <property type="project" value="InterPro"/>
</dbReference>
<keyword evidence="3" id="KW-0238">DNA-binding</keyword>
<organism evidence="7 8">
    <name type="scientific">Clonostachys chloroleuca</name>
    <dbReference type="NCBI Taxonomy" id="1926264"/>
    <lineage>
        <taxon>Eukaryota</taxon>
        <taxon>Fungi</taxon>
        <taxon>Dikarya</taxon>
        <taxon>Ascomycota</taxon>
        <taxon>Pezizomycotina</taxon>
        <taxon>Sordariomycetes</taxon>
        <taxon>Hypocreomycetidae</taxon>
        <taxon>Hypocreales</taxon>
        <taxon>Bionectriaceae</taxon>
        <taxon>Clonostachys</taxon>
    </lineage>
</organism>
<dbReference type="GO" id="GO:0003700">
    <property type="term" value="F:DNA-binding transcription factor activity"/>
    <property type="evidence" value="ECO:0007669"/>
    <property type="project" value="InterPro"/>
</dbReference>
<evidence type="ECO:0000256" key="3">
    <source>
        <dbReference type="ARBA" id="ARBA00023125"/>
    </source>
</evidence>
<dbReference type="InterPro" id="IPR050987">
    <property type="entry name" value="AtrR-like"/>
</dbReference>
<dbReference type="Proteomes" id="UP001160390">
    <property type="component" value="Unassembled WGS sequence"/>
</dbReference>
<proteinExistence type="predicted"/>
<evidence type="ECO:0000256" key="4">
    <source>
        <dbReference type="ARBA" id="ARBA00023242"/>
    </source>
</evidence>
<feature type="region of interest" description="Disordered" evidence="5">
    <location>
        <begin position="442"/>
        <end position="490"/>
    </location>
</feature>
<accession>A0AA35VEC7</accession>
<feature type="domain" description="Xylanolytic transcriptional activator regulatory" evidence="6">
    <location>
        <begin position="162"/>
        <end position="234"/>
    </location>
</feature>
<keyword evidence="2" id="KW-0479">Metal-binding</keyword>
<dbReference type="EMBL" id="CABFNP030001360">
    <property type="protein sequence ID" value="CAI6101231.1"/>
    <property type="molecule type" value="Genomic_DNA"/>
</dbReference>
<evidence type="ECO:0000256" key="2">
    <source>
        <dbReference type="ARBA" id="ARBA00022723"/>
    </source>
</evidence>
<sequence length="536" mass="59926">MANEWLDLALYRLGLCQGPTKTFEHRKADIMNLSDASLINQWELPNQVFAHELLECFFQGPNLIFPLLEQKECMASLEECLDSSFFEYGQRNGPPQMLQILAVLVLGYISGPHQISNFDARSHLNRCRTMLGHVMRYPSIATLKSLILFSLALKSSNELLEAWHTVNLAAQIAASLGLNQRTTRSWEPTSLEYPVAQQKKRLWVYVYTVEKLLAFELGRQSNLGDIQEAELPDTLGCKELFELARLLSYIGKWSVRASRQEDETDRDDELYQSICEKVKITGESCIKLIQWAESMPDEFSLLISKEALQSAVGVIAKDKPWHSVIRNGQSMVADAARKTLRLVIEGVDSDFNAALSSLTAPLNSLATLVVSIITRPLSHVAGTDLSLIETAASALRELHCWNIRGNNDLGSLLDRLVRLSSDSIKAARHSIAAASSIGASEGRIPSLSSRHEPRSDGPDQTVGMSWPVTGSSYDSQDELQPGSLFGDGSQLRMLNDDDPMWFDNWTSTFPDEISWDWSNFPQIFQSRAQSNNIQET</sequence>
<dbReference type="PANTHER" id="PTHR46910">
    <property type="entry name" value="TRANSCRIPTION FACTOR PDR1"/>
    <property type="match status" value="1"/>
</dbReference>
<dbReference type="PANTHER" id="PTHR46910:SF3">
    <property type="entry name" value="HALOTOLERANCE PROTEIN 9-RELATED"/>
    <property type="match status" value="1"/>
</dbReference>
<evidence type="ECO:0000313" key="8">
    <source>
        <dbReference type="Proteomes" id="UP001160390"/>
    </source>
</evidence>
<name>A0AA35VEC7_9HYPO</name>
<gene>
    <name evidence="7" type="ORF">CCHLO57077_00006470</name>
</gene>
<dbReference type="GO" id="GO:0005634">
    <property type="term" value="C:nucleus"/>
    <property type="evidence" value="ECO:0007669"/>
    <property type="project" value="UniProtKB-SubCell"/>
</dbReference>
<comment type="caution">
    <text evidence="7">The sequence shown here is derived from an EMBL/GenBank/DDBJ whole genome shotgun (WGS) entry which is preliminary data.</text>
</comment>
<evidence type="ECO:0000256" key="5">
    <source>
        <dbReference type="SAM" id="MobiDB-lite"/>
    </source>
</evidence>
<keyword evidence="8" id="KW-1185">Reference proteome</keyword>
<dbReference type="Pfam" id="PF04082">
    <property type="entry name" value="Fungal_trans"/>
    <property type="match status" value="1"/>
</dbReference>
<reference evidence="7" key="1">
    <citation type="submission" date="2023-01" db="EMBL/GenBank/DDBJ databases">
        <authorList>
            <person name="Piombo E."/>
        </authorList>
    </citation>
    <scope>NUCLEOTIDE SEQUENCE</scope>
</reference>
<dbReference type="GO" id="GO:0008270">
    <property type="term" value="F:zinc ion binding"/>
    <property type="evidence" value="ECO:0007669"/>
    <property type="project" value="InterPro"/>
</dbReference>
<dbReference type="GO" id="GO:0003677">
    <property type="term" value="F:DNA binding"/>
    <property type="evidence" value="ECO:0007669"/>
    <property type="project" value="UniProtKB-KW"/>
</dbReference>
<evidence type="ECO:0000313" key="7">
    <source>
        <dbReference type="EMBL" id="CAI6101231.1"/>
    </source>
</evidence>
<dbReference type="SMART" id="SM00906">
    <property type="entry name" value="Fungal_trans"/>
    <property type="match status" value="1"/>
</dbReference>
<dbReference type="InterPro" id="IPR007219">
    <property type="entry name" value="XnlR_reg_dom"/>
</dbReference>
<dbReference type="CDD" id="cd12148">
    <property type="entry name" value="fungal_TF_MHR"/>
    <property type="match status" value="1"/>
</dbReference>
<dbReference type="AlphaFoldDB" id="A0AA35VEC7"/>
<protein>
    <recommendedName>
        <fullName evidence="6">Xylanolytic transcriptional activator regulatory domain-containing protein</fullName>
    </recommendedName>
</protein>
<evidence type="ECO:0000259" key="6">
    <source>
        <dbReference type="SMART" id="SM00906"/>
    </source>
</evidence>
<evidence type="ECO:0000256" key="1">
    <source>
        <dbReference type="ARBA" id="ARBA00004123"/>
    </source>
</evidence>